<accession>A0A9P5IQJ5</accession>
<proteinExistence type="predicted"/>
<dbReference type="GeneID" id="62145729"/>
<dbReference type="RefSeq" id="XP_038735857.1">
    <property type="nucleotide sequence ID" value="XM_038872651.1"/>
</dbReference>
<gene>
    <name evidence="2" type="ORF">EAE97_002140</name>
</gene>
<dbReference type="EMBL" id="RCSW01000004">
    <property type="protein sequence ID" value="KAF7950588.1"/>
    <property type="molecule type" value="Genomic_DNA"/>
</dbReference>
<feature type="signal peptide" evidence="1">
    <location>
        <begin position="1"/>
        <end position="23"/>
    </location>
</feature>
<evidence type="ECO:0000313" key="3">
    <source>
        <dbReference type="Proteomes" id="UP000710849"/>
    </source>
</evidence>
<reference evidence="2 3" key="1">
    <citation type="journal article" date="2020" name="Genome Biol. Evol.">
        <title>Comparative genomics of Sclerotiniaceae.</title>
        <authorList>
            <person name="Valero Jimenez C.A."/>
            <person name="Steentjes M."/>
            <person name="Scholten O.E."/>
            <person name="Van Kan J.A.L."/>
        </authorList>
    </citation>
    <scope>NUCLEOTIDE SEQUENCE [LARGE SCALE GENOMIC DNA]</scope>
    <source>
        <strain evidence="2 3">MUCL 94</strain>
    </source>
</reference>
<sequence length="337" mass="38343">MARHAVWLRIALLKASLKRESSGIDLDECPSDPNNFMTFLGEINRMLGYSVVAHWILESQGHYFEVTKSGFLKRKFEGGKPVNSVKWSAADRIYNNFLVGYTSLGVDVIDEIGRQMMPSEHYNPLCVNCQTEIKSLAEKIIDDPIENFTWPNGTLDVIYKAAALTSAVAGTVAYLGLDFNRINAGFETFEPHDTWSYLCSISGFTKFILTTFQFGTHAAIAGGKLYIIPRSFYNGLIKAMRFYHDVVRNGWLTALWNATTPSWEPFVWMLMFFKDPEILYFASVILGAFYAGRTAVKWTWQFGQWMWHKSKDVIEVLRNLLSKEQGEAFRATASILI</sequence>
<evidence type="ECO:0000313" key="2">
    <source>
        <dbReference type="EMBL" id="KAF7950588.1"/>
    </source>
</evidence>
<keyword evidence="1" id="KW-0732">Signal</keyword>
<organism evidence="2 3">
    <name type="scientific">Botrytis byssoidea</name>
    <dbReference type="NCBI Taxonomy" id="139641"/>
    <lineage>
        <taxon>Eukaryota</taxon>
        <taxon>Fungi</taxon>
        <taxon>Dikarya</taxon>
        <taxon>Ascomycota</taxon>
        <taxon>Pezizomycotina</taxon>
        <taxon>Leotiomycetes</taxon>
        <taxon>Helotiales</taxon>
        <taxon>Sclerotiniaceae</taxon>
        <taxon>Botrytis</taxon>
    </lineage>
</organism>
<keyword evidence="3" id="KW-1185">Reference proteome</keyword>
<protein>
    <submittedName>
        <fullName evidence="2">Uncharacterized protein</fullName>
    </submittedName>
</protein>
<feature type="chain" id="PRO_5040334483" evidence="1">
    <location>
        <begin position="24"/>
        <end position="337"/>
    </location>
</feature>
<evidence type="ECO:0000256" key="1">
    <source>
        <dbReference type="SAM" id="SignalP"/>
    </source>
</evidence>
<dbReference type="Proteomes" id="UP000710849">
    <property type="component" value="Unassembled WGS sequence"/>
</dbReference>
<comment type="caution">
    <text evidence="2">The sequence shown here is derived from an EMBL/GenBank/DDBJ whole genome shotgun (WGS) entry which is preliminary data.</text>
</comment>
<name>A0A9P5IQJ5_9HELO</name>
<dbReference type="AlphaFoldDB" id="A0A9P5IQJ5"/>